<gene>
    <name evidence="12" type="ORF">JF922_13660</name>
</gene>
<evidence type="ECO:0000256" key="1">
    <source>
        <dbReference type="ARBA" id="ARBA00000968"/>
    </source>
</evidence>
<dbReference type="RefSeq" id="WP_338202529.1">
    <property type="nucleotide sequence ID" value="NZ_JAEKNR010000140.1"/>
</dbReference>
<dbReference type="NCBIfam" id="TIGR00187">
    <property type="entry name" value="ribE"/>
    <property type="match status" value="1"/>
</dbReference>
<feature type="repeat" description="Lumazine-binding" evidence="10">
    <location>
        <begin position="1"/>
        <end position="92"/>
    </location>
</feature>
<evidence type="ECO:0000313" key="12">
    <source>
        <dbReference type="EMBL" id="MBJ7599109.1"/>
    </source>
</evidence>
<dbReference type="FunFam" id="2.40.30.20:FF:000004">
    <property type="entry name" value="Riboflavin synthase, alpha subunit"/>
    <property type="match status" value="1"/>
</dbReference>
<name>A0A934K369_9BACT</name>
<protein>
    <recommendedName>
        <fullName evidence="5 9">Riboflavin synthase</fullName>
        <ecNumber evidence="4 9">2.5.1.9</ecNumber>
    </recommendedName>
</protein>
<evidence type="ECO:0000256" key="5">
    <source>
        <dbReference type="ARBA" id="ARBA00013950"/>
    </source>
</evidence>
<evidence type="ECO:0000256" key="2">
    <source>
        <dbReference type="ARBA" id="ARBA00002803"/>
    </source>
</evidence>
<evidence type="ECO:0000256" key="3">
    <source>
        <dbReference type="ARBA" id="ARBA00004887"/>
    </source>
</evidence>
<dbReference type="PANTHER" id="PTHR21098:SF0">
    <property type="entry name" value="RIBOFLAVIN SYNTHASE"/>
    <property type="match status" value="1"/>
</dbReference>
<evidence type="ECO:0000256" key="7">
    <source>
        <dbReference type="ARBA" id="ARBA00022679"/>
    </source>
</evidence>
<keyword evidence="7 12" id="KW-0808">Transferase</keyword>
<keyword evidence="6" id="KW-0686">Riboflavin biosynthesis</keyword>
<accession>A0A934K369</accession>
<dbReference type="EC" id="2.5.1.9" evidence="4 9"/>
<reference evidence="12" key="1">
    <citation type="submission" date="2020-10" db="EMBL/GenBank/DDBJ databases">
        <title>Ca. Dormibacterota MAGs.</title>
        <authorList>
            <person name="Montgomery K."/>
        </authorList>
    </citation>
    <scope>NUCLEOTIDE SEQUENCE [LARGE SCALE GENOMIC DNA]</scope>
    <source>
        <strain evidence="12">SC8812_S17_10</strain>
    </source>
</reference>
<keyword evidence="8" id="KW-0677">Repeat</keyword>
<comment type="catalytic activity">
    <reaction evidence="1">
        <text>2 6,7-dimethyl-8-(1-D-ribityl)lumazine + H(+) = 5-amino-6-(D-ribitylamino)uracil + riboflavin</text>
        <dbReference type="Rhea" id="RHEA:20772"/>
        <dbReference type="ChEBI" id="CHEBI:15378"/>
        <dbReference type="ChEBI" id="CHEBI:15934"/>
        <dbReference type="ChEBI" id="CHEBI:57986"/>
        <dbReference type="ChEBI" id="CHEBI:58201"/>
        <dbReference type="EC" id="2.5.1.9"/>
    </reaction>
</comment>
<organism evidence="12 13">
    <name type="scientific">Candidatus Nephthysia bennettiae</name>
    <dbReference type="NCBI Taxonomy" id="3127016"/>
    <lineage>
        <taxon>Bacteria</taxon>
        <taxon>Bacillati</taxon>
        <taxon>Candidatus Dormiibacterota</taxon>
        <taxon>Candidatus Dormibacteria</taxon>
        <taxon>Candidatus Dormibacterales</taxon>
        <taxon>Candidatus Dormibacteraceae</taxon>
        <taxon>Candidatus Nephthysia</taxon>
    </lineage>
</organism>
<evidence type="ECO:0000256" key="6">
    <source>
        <dbReference type="ARBA" id="ARBA00022619"/>
    </source>
</evidence>
<dbReference type="NCBIfam" id="NF006767">
    <property type="entry name" value="PRK09289.1"/>
    <property type="match status" value="1"/>
</dbReference>
<dbReference type="GO" id="GO:0004746">
    <property type="term" value="F:riboflavin synthase activity"/>
    <property type="evidence" value="ECO:0007669"/>
    <property type="project" value="UniProtKB-UniRule"/>
</dbReference>
<sequence>MFTGIVGALGRVLEERPGRLAVEERGIAGKVVPGSSVAINGVCLTVTERGGAVFFADVVPETTRRTNLGALAPGQLVNLELPLQAGAALDGHLVQGHVDATTTVESVKDVEFGRELEIGLPPKLAAYVAEKGSIAVDGTSLTVFGVDDARATFSVALIPYTLDHTIAGTYVRGTLVNLEVDVVARYVERLIGRRGLEGRRS</sequence>
<comment type="function">
    <text evidence="2">Catalyzes the dismutation of two molecules of 6,7-dimethyl-8-ribityllumazine, resulting in the formation of riboflavin and 5-amino-6-(D-ribitylamino)uracil.</text>
</comment>
<dbReference type="InterPro" id="IPR001783">
    <property type="entry name" value="Lumazine-bd"/>
</dbReference>
<dbReference type="SUPFAM" id="SSF63380">
    <property type="entry name" value="Riboflavin synthase domain-like"/>
    <property type="match status" value="2"/>
</dbReference>
<dbReference type="Proteomes" id="UP000612893">
    <property type="component" value="Unassembled WGS sequence"/>
</dbReference>
<dbReference type="AlphaFoldDB" id="A0A934K369"/>
<dbReference type="InterPro" id="IPR017938">
    <property type="entry name" value="Riboflavin_synthase-like_b-brl"/>
</dbReference>
<evidence type="ECO:0000256" key="9">
    <source>
        <dbReference type="NCBIfam" id="TIGR00187"/>
    </source>
</evidence>
<proteinExistence type="predicted"/>
<keyword evidence="13" id="KW-1185">Reference proteome</keyword>
<feature type="domain" description="Lumazine-binding" evidence="11">
    <location>
        <begin position="93"/>
        <end position="191"/>
    </location>
</feature>
<dbReference type="Gene3D" id="2.40.30.20">
    <property type="match status" value="2"/>
</dbReference>
<feature type="repeat" description="Lumazine-binding" evidence="10">
    <location>
        <begin position="93"/>
        <end position="191"/>
    </location>
</feature>
<dbReference type="CDD" id="cd00402">
    <property type="entry name" value="Riboflavin_synthase_like"/>
    <property type="match status" value="1"/>
</dbReference>
<dbReference type="GO" id="GO:0009231">
    <property type="term" value="P:riboflavin biosynthetic process"/>
    <property type="evidence" value="ECO:0007669"/>
    <property type="project" value="UniProtKB-KW"/>
</dbReference>
<comment type="caution">
    <text evidence="12">The sequence shown here is derived from an EMBL/GenBank/DDBJ whole genome shotgun (WGS) entry which is preliminary data.</text>
</comment>
<evidence type="ECO:0000256" key="8">
    <source>
        <dbReference type="ARBA" id="ARBA00022737"/>
    </source>
</evidence>
<evidence type="ECO:0000256" key="4">
    <source>
        <dbReference type="ARBA" id="ARBA00012827"/>
    </source>
</evidence>
<dbReference type="PANTHER" id="PTHR21098">
    <property type="entry name" value="RIBOFLAVIN SYNTHASE ALPHA CHAIN"/>
    <property type="match status" value="1"/>
</dbReference>
<feature type="domain" description="Lumazine-binding" evidence="11">
    <location>
        <begin position="1"/>
        <end position="92"/>
    </location>
</feature>
<dbReference type="Pfam" id="PF00677">
    <property type="entry name" value="Lum_binding"/>
    <property type="match status" value="2"/>
</dbReference>
<evidence type="ECO:0000259" key="11">
    <source>
        <dbReference type="PROSITE" id="PS51177"/>
    </source>
</evidence>
<dbReference type="InterPro" id="IPR023366">
    <property type="entry name" value="ATP_synth_asu-like_sf"/>
</dbReference>
<comment type="pathway">
    <text evidence="3">Cofactor biosynthesis; riboflavin biosynthesis; riboflavin from 2-hydroxy-3-oxobutyl phosphate and 5-amino-6-(D-ribitylamino)uracil: step 2/2.</text>
</comment>
<dbReference type="PIRSF" id="PIRSF000498">
    <property type="entry name" value="Riboflavin_syn_A"/>
    <property type="match status" value="1"/>
</dbReference>
<dbReference type="EMBL" id="JAEKNR010000140">
    <property type="protein sequence ID" value="MBJ7599109.1"/>
    <property type="molecule type" value="Genomic_DNA"/>
</dbReference>
<dbReference type="InterPro" id="IPR026017">
    <property type="entry name" value="Lumazine-bd_dom"/>
</dbReference>
<evidence type="ECO:0000256" key="10">
    <source>
        <dbReference type="PROSITE-ProRule" id="PRU00524"/>
    </source>
</evidence>
<evidence type="ECO:0000313" key="13">
    <source>
        <dbReference type="Proteomes" id="UP000612893"/>
    </source>
</evidence>
<dbReference type="PROSITE" id="PS51177">
    <property type="entry name" value="LUMAZINE_BIND"/>
    <property type="match status" value="2"/>
</dbReference>